<dbReference type="Proteomes" id="UP000193498">
    <property type="component" value="Unassembled WGS sequence"/>
</dbReference>
<evidence type="ECO:0000259" key="8">
    <source>
        <dbReference type="Pfam" id="PF02897"/>
    </source>
</evidence>
<dbReference type="InParanoid" id="A0A1Y1XU69"/>
<accession>A0A1Y1XU69</accession>
<feature type="domain" description="Peptidase S9A N-terminal" evidence="8">
    <location>
        <begin position="57"/>
        <end position="416"/>
    </location>
</feature>
<protein>
    <recommendedName>
        <fullName evidence="6">Prolyl endopeptidase</fullName>
        <ecNumber evidence="6">3.4.21.-</ecNumber>
    </recommendedName>
</protein>
<comment type="similarity">
    <text evidence="1 6">Belongs to the peptidase S9A family.</text>
</comment>
<evidence type="ECO:0000256" key="5">
    <source>
        <dbReference type="ARBA" id="ARBA00045448"/>
    </source>
</evidence>
<dbReference type="InterPro" id="IPR001375">
    <property type="entry name" value="Peptidase_S9_cat"/>
</dbReference>
<gene>
    <name evidence="9" type="ORF">K493DRAFT_319178</name>
</gene>
<evidence type="ECO:0000313" key="10">
    <source>
        <dbReference type="Proteomes" id="UP000193498"/>
    </source>
</evidence>
<evidence type="ECO:0000313" key="9">
    <source>
        <dbReference type="EMBL" id="ORX88834.1"/>
    </source>
</evidence>
<reference evidence="9 10" key="1">
    <citation type="submission" date="2016-07" db="EMBL/GenBank/DDBJ databases">
        <title>Pervasive Adenine N6-methylation of Active Genes in Fungi.</title>
        <authorList>
            <consortium name="DOE Joint Genome Institute"/>
            <person name="Mondo S.J."/>
            <person name="Dannebaum R.O."/>
            <person name="Kuo R.C."/>
            <person name="Labutti K."/>
            <person name="Haridas S."/>
            <person name="Kuo A."/>
            <person name="Salamov A."/>
            <person name="Ahrendt S.R."/>
            <person name="Lipzen A."/>
            <person name="Sullivan W."/>
            <person name="Andreopoulos W.B."/>
            <person name="Clum A."/>
            <person name="Lindquist E."/>
            <person name="Daum C."/>
            <person name="Ramamoorthy G.K."/>
            <person name="Gryganskyi A."/>
            <person name="Culley D."/>
            <person name="Magnuson J.K."/>
            <person name="James T.Y."/>
            <person name="O'Malley M.A."/>
            <person name="Stajich J.E."/>
            <person name="Spatafora J.W."/>
            <person name="Visel A."/>
            <person name="Grigoriev I.V."/>
        </authorList>
    </citation>
    <scope>NUCLEOTIDE SEQUENCE [LARGE SCALE GENOMIC DNA]</scope>
    <source>
        <strain evidence="9 10">CBS 931.73</strain>
    </source>
</reference>
<sequence length="735" mass="84737">MARGPHQQLYVWRHGLPRVQRRTASVIFLAARHFHESPRAQFLFGVKKFFNRNCQIPTTKKVENTAVYFGRVRKDEYKWMEDGEITNIIEYLNAERQYTNCYMKDTKGLQRSLVNEMRRKCVVNQVLPSLTTRIQEYEYYTEATASGPMYYRRQLGQGKAQLLLDSGELAKDGMSVRKVGPSPEHKRFAYLVEQNGMEYGTLYISDLGRDPSPADVIENVFNFAWSGDERTVYYTKPDDQLRPFQVFAHQIGRAQEDDLLVYQEDDSNYFLDVSVTKDHQYVTINANSLGGISEVMLVDAFHDFERFPKPKLQIVEPRSTGIEYYVDHHENQFFIVTNADDAVNFKVVRAPNDRPNKKYWRDLISIQPDEKIDDVDIFKNFIVIYGKRQGLSFIKSHDLSTNTFHEIPLPEEICVASPGFTCYSPFSHEATYDYDMKTHKFTYSRIEDIYNFNRNHFTCTRTHATSADGKKIPITLISKKGLKRDGRNPVQLHVYGAYGANLEPVFRIETFPLLDRGWIIGLAHVRGGGELGRNWYEDGKLMRKHNSFNDFVAATEHLIHEGYTSPKLMTAIAASAGGLVLGTVLNRRPDLFRAMILRVPFVDPLSCMLNPNLPLTQVEYTEWGNPLETARVYQYLSDYAPYDNIPVESPQLSDMPAILVTTGLRDQRVPPWQPLKWTARLRSRIPKFYDNPEARSSLLLKAEDGGHFGASNDQQSRIEELAFELAFLLKHTKNK</sequence>
<dbReference type="PANTHER" id="PTHR11757">
    <property type="entry name" value="PROTEASE FAMILY S9A OLIGOPEPTIDASE"/>
    <property type="match status" value="1"/>
</dbReference>
<keyword evidence="10" id="KW-1185">Reference proteome</keyword>
<dbReference type="PRINTS" id="PR00862">
    <property type="entry name" value="PROLIGOPTASE"/>
</dbReference>
<name>A0A1Y1XU69_9FUNG</name>
<dbReference type="InterPro" id="IPR023302">
    <property type="entry name" value="Pept_S9A_N"/>
</dbReference>
<evidence type="ECO:0000256" key="6">
    <source>
        <dbReference type="RuleBase" id="RU368024"/>
    </source>
</evidence>
<dbReference type="SUPFAM" id="SSF53474">
    <property type="entry name" value="alpha/beta-Hydrolases"/>
    <property type="match status" value="1"/>
</dbReference>
<keyword evidence="2 6" id="KW-0645">Protease</keyword>
<dbReference type="Gene3D" id="3.40.50.1820">
    <property type="entry name" value="alpha/beta hydrolase"/>
    <property type="match status" value="1"/>
</dbReference>
<dbReference type="InterPro" id="IPR002470">
    <property type="entry name" value="Peptidase_S9A"/>
</dbReference>
<dbReference type="SUPFAM" id="SSF50993">
    <property type="entry name" value="Peptidase/esterase 'gauge' domain"/>
    <property type="match status" value="1"/>
</dbReference>
<dbReference type="EC" id="3.4.21.-" evidence="6"/>
<dbReference type="Pfam" id="PF00326">
    <property type="entry name" value="Peptidase_S9"/>
    <property type="match status" value="1"/>
</dbReference>
<evidence type="ECO:0000256" key="1">
    <source>
        <dbReference type="ARBA" id="ARBA00005228"/>
    </source>
</evidence>
<dbReference type="GO" id="GO:0004252">
    <property type="term" value="F:serine-type endopeptidase activity"/>
    <property type="evidence" value="ECO:0007669"/>
    <property type="project" value="UniProtKB-UniRule"/>
</dbReference>
<feature type="domain" description="Peptidase S9 prolyl oligopeptidase catalytic" evidence="7">
    <location>
        <begin position="506"/>
        <end position="734"/>
    </location>
</feature>
<dbReference type="PANTHER" id="PTHR11757:SF19">
    <property type="entry name" value="PROLYL ENDOPEPTIDASE-LIKE"/>
    <property type="match status" value="1"/>
</dbReference>
<dbReference type="EMBL" id="MCFE01000494">
    <property type="protein sequence ID" value="ORX88834.1"/>
    <property type="molecule type" value="Genomic_DNA"/>
</dbReference>
<evidence type="ECO:0000259" key="7">
    <source>
        <dbReference type="Pfam" id="PF00326"/>
    </source>
</evidence>
<keyword evidence="4 6" id="KW-0720">Serine protease</keyword>
<comment type="function">
    <text evidence="5">Serine peptidase whose precise substrate specificity remains unclear. Does not cleave peptides after a arginine or lysine residue. Regulates trans-Golgi network morphology and sorting by regulating the membrane binding of the AP-1 complex. May play a role in the regulation of synaptic vesicle exocytosis.</text>
</comment>
<evidence type="ECO:0000256" key="4">
    <source>
        <dbReference type="ARBA" id="ARBA00022825"/>
    </source>
</evidence>
<evidence type="ECO:0000256" key="2">
    <source>
        <dbReference type="ARBA" id="ARBA00022670"/>
    </source>
</evidence>
<evidence type="ECO:0000256" key="3">
    <source>
        <dbReference type="ARBA" id="ARBA00022801"/>
    </source>
</evidence>
<proteinExistence type="inferred from homology"/>
<dbReference type="GO" id="GO:0006508">
    <property type="term" value="P:proteolysis"/>
    <property type="evidence" value="ECO:0007669"/>
    <property type="project" value="UniProtKB-KW"/>
</dbReference>
<organism evidence="9 10">
    <name type="scientific">Basidiobolus meristosporus CBS 931.73</name>
    <dbReference type="NCBI Taxonomy" id="1314790"/>
    <lineage>
        <taxon>Eukaryota</taxon>
        <taxon>Fungi</taxon>
        <taxon>Fungi incertae sedis</taxon>
        <taxon>Zoopagomycota</taxon>
        <taxon>Entomophthoromycotina</taxon>
        <taxon>Basidiobolomycetes</taxon>
        <taxon>Basidiobolales</taxon>
        <taxon>Basidiobolaceae</taxon>
        <taxon>Basidiobolus</taxon>
    </lineage>
</organism>
<dbReference type="AlphaFoldDB" id="A0A1Y1XU69"/>
<dbReference type="InterPro" id="IPR051543">
    <property type="entry name" value="Serine_Peptidase_S9A"/>
</dbReference>
<dbReference type="InterPro" id="IPR029058">
    <property type="entry name" value="AB_hydrolase_fold"/>
</dbReference>
<dbReference type="Pfam" id="PF02897">
    <property type="entry name" value="Peptidase_S9_N"/>
    <property type="match status" value="1"/>
</dbReference>
<dbReference type="Gene3D" id="2.130.10.120">
    <property type="entry name" value="Prolyl oligopeptidase, N-terminal domain"/>
    <property type="match status" value="1"/>
</dbReference>
<comment type="caution">
    <text evidence="9">The sequence shown here is derived from an EMBL/GenBank/DDBJ whole genome shotgun (WGS) entry which is preliminary data.</text>
</comment>
<dbReference type="OrthoDB" id="248387at2759"/>
<keyword evidence="3 6" id="KW-0378">Hydrolase</keyword>